<feature type="domain" description="Aminotransferase class I/classII large" evidence="7">
    <location>
        <begin position="31"/>
        <end position="368"/>
    </location>
</feature>
<gene>
    <name evidence="8" type="ORF">SAMN04488101_10873</name>
</gene>
<dbReference type="Gene3D" id="3.40.640.10">
    <property type="entry name" value="Type I PLP-dependent aspartate aminotransferase-like (Major domain)"/>
    <property type="match status" value="1"/>
</dbReference>
<dbReference type="STRING" id="475255.SAMN04488101_10873"/>
<evidence type="ECO:0000256" key="2">
    <source>
        <dbReference type="ARBA" id="ARBA00005189"/>
    </source>
</evidence>
<dbReference type="Pfam" id="PF00155">
    <property type="entry name" value="Aminotran_1_2"/>
    <property type="match status" value="1"/>
</dbReference>
<dbReference type="InterPro" id="IPR050087">
    <property type="entry name" value="AON_synthase_class-II"/>
</dbReference>
<evidence type="ECO:0000256" key="1">
    <source>
        <dbReference type="ARBA" id="ARBA00001933"/>
    </source>
</evidence>
<dbReference type="GO" id="GO:0030170">
    <property type="term" value="F:pyridoxal phosphate binding"/>
    <property type="evidence" value="ECO:0007669"/>
    <property type="project" value="InterPro"/>
</dbReference>
<proteinExistence type="inferred from homology"/>
<evidence type="ECO:0000256" key="4">
    <source>
        <dbReference type="ARBA" id="ARBA00022679"/>
    </source>
</evidence>
<evidence type="ECO:0000256" key="6">
    <source>
        <dbReference type="RuleBase" id="RU003693"/>
    </source>
</evidence>
<dbReference type="InterPro" id="IPR004839">
    <property type="entry name" value="Aminotransferase_I/II_large"/>
</dbReference>
<dbReference type="GO" id="GO:0016740">
    <property type="term" value="F:transferase activity"/>
    <property type="evidence" value="ECO:0007669"/>
    <property type="project" value="UniProtKB-KW"/>
</dbReference>
<comment type="pathway">
    <text evidence="2">Lipid metabolism.</text>
</comment>
<dbReference type="PANTHER" id="PTHR13693:SF77">
    <property type="entry name" value="8-AMINO-7-OXONONANOATE SYNTHASE"/>
    <property type="match status" value="1"/>
</dbReference>
<accession>A0A1W2DTB6</accession>
<dbReference type="SUPFAM" id="SSF53383">
    <property type="entry name" value="PLP-dependent transferases"/>
    <property type="match status" value="1"/>
</dbReference>
<dbReference type="InterPro" id="IPR015422">
    <property type="entry name" value="PyrdxlP-dep_Trfase_small"/>
</dbReference>
<dbReference type="GO" id="GO:0009102">
    <property type="term" value="P:biotin biosynthetic process"/>
    <property type="evidence" value="ECO:0007669"/>
    <property type="project" value="TreeGrafter"/>
</dbReference>
<dbReference type="PANTHER" id="PTHR13693">
    <property type="entry name" value="CLASS II AMINOTRANSFERASE/8-AMINO-7-OXONONANOATE SYNTHASE"/>
    <property type="match status" value="1"/>
</dbReference>
<dbReference type="EMBL" id="FWYB01000008">
    <property type="protein sequence ID" value="SMD00710.1"/>
    <property type="molecule type" value="Genomic_DNA"/>
</dbReference>
<keyword evidence="5 6" id="KW-0663">Pyridoxal phosphate</keyword>
<dbReference type="InterPro" id="IPR001917">
    <property type="entry name" value="Aminotrans_II_pyridoxalP_BS"/>
</dbReference>
<dbReference type="InterPro" id="IPR015421">
    <property type="entry name" value="PyrdxlP-dep_Trfase_major"/>
</dbReference>
<keyword evidence="9" id="KW-1185">Reference proteome</keyword>
<evidence type="ECO:0000259" key="7">
    <source>
        <dbReference type="Pfam" id="PF00155"/>
    </source>
</evidence>
<dbReference type="InterPro" id="IPR015424">
    <property type="entry name" value="PyrdxlP-dep_Trfase"/>
</dbReference>
<dbReference type="AlphaFoldDB" id="A0A1W2DTB6"/>
<sequence length="376" mass="41306">MNNAEQFIQNRLQQRADKGILRTLSSTEFPIDFSSNDYLGFARSSELKKHTASALTHLTDYKNGATGSRLLSGNHAFTEETERGIAVFHHAEAGLIFNSGYDANVGLISSLAQRGDTIISDELIHASLIDGARLSHANRYTFKHNDLHQLEAKLKIARGNVYVLTESVYSMDGDIAPLAEISKLCVQYQAHLIVDEAHALGIFGAFGSGLVQMLGLENMVFARIVTFGKALGCHGAIVLGSTNLRAYLINFARSFVYTTAAPIHSIATIHSAYQILAKTDHTVQIKSKIALYLDLVRKSNVRTIPSTSAIQTVLYNNSIAAKEAAQTLQNKGLDIRAILSPTVAEGKERLRICLHLFNSDQEIEMLVNELKTLKHE</sequence>
<dbReference type="PROSITE" id="PS00599">
    <property type="entry name" value="AA_TRANSFER_CLASS_2"/>
    <property type="match status" value="1"/>
</dbReference>
<dbReference type="Gene3D" id="3.90.1150.10">
    <property type="entry name" value="Aspartate Aminotransferase, domain 1"/>
    <property type="match status" value="1"/>
</dbReference>
<evidence type="ECO:0000256" key="5">
    <source>
        <dbReference type="ARBA" id="ARBA00022898"/>
    </source>
</evidence>
<comment type="similarity">
    <text evidence="3">Belongs to the class-II pyridoxal-phosphate-dependent aminotransferase family. BioF subfamily.</text>
</comment>
<evidence type="ECO:0000313" key="8">
    <source>
        <dbReference type="EMBL" id="SMD00710.1"/>
    </source>
</evidence>
<name>A0A1W2DTB6_9SPHI</name>
<evidence type="ECO:0000313" key="9">
    <source>
        <dbReference type="Proteomes" id="UP000192678"/>
    </source>
</evidence>
<dbReference type="Proteomes" id="UP000192678">
    <property type="component" value="Unassembled WGS sequence"/>
</dbReference>
<dbReference type="RefSeq" id="WP_084290177.1">
    <property type="nucleotide sequence ID" value="NZ_FWYB01000008.1"/>
</dbReference>
<reference evidence="8 9" key="1">
    <citation type="submission" date="2017-04" db="EMBL/GenBank/DDBJ databases">
        <authorList>
            <person name="Afonso C.L."/>
            <person name="Miller P.J."/>
            <person name="Scott M.A."/>
            <person name="Spackman E."/>
            <person name="Goraichik I."/>
            <person name="Dimitrov K.M."/>
            <person name="Suarez D.L."/>
            <person name="Swayne D.E."/>
        </authorList>
    </citation>
    <scope>NUCLEOTIDE SEQUENCE [LARGE SCALE GENOMIC DNA]</scope>
    <source>
        <strain evidence="8 9">DSM 19625</strain>
    </source>
</reference>
<evidence type="ECO:0000256" key="3">
    <source>
        <dbReference type="ARBA" id="ARBA00010008"/>
    </source>
</evidence>
<keyword evidence="4" id="KW-0808">Transferase</keyword>
<protein>
    <submittedName>
        <fullName evidence="8">8-amino-7-oxononanoate synthase</fullName>
    </submittedName>
</protein>
<comment type="cofactor">
    <cofactor evidence="1 6">
        <name>pyridoxal 5'-phosphate</name>
        <dbReference type="ChEBI" id="CHEBI:597326"/>
    </cofactor>
</comment>
<dbReference type="OrthoDB" id="9807157at2"/>
<organism evidence="8 9">
    <name type="scientific">Pedobacter nyackensis</name>
    <dbReference type="NCBI Taxonomy" id="475255"/>
    <lineage>
        <taxon>Bacteria</taxon>
        <taxon>Pseudomonadati</taxon>
        <taxon>Bacteroidota</taxon>
        <taxon>Sphingobacteriia</taxon>
        <taxon>Sphingobacteriales</taxon>
        <taxon>Sphingobacteriaceae</taxon>
        <taxon>Pedobacter</taxon>
    </lineage>
</organism>